<dbReference type="SUPFAM" id="SSF111369">
    <property type="entry name" value="HlyD-like secretion proteins"/>
    <property type="match status" value="1"/>
</dbReference>
<dbReference type="EMBL" id="UINC01065831">
    <property type="protein sequence ID" value="SVB95901.1"/>
    <property type="molecule type" value="Genomic_DNA"/>
</dbReference>
<dbReference type="Gene3D" id="1.10.287.470">
    <property type="entry name" value="Helix hairpin bin"/>
    <property type="match status" value="1"/>
</dbReference>
<name>A0A382IB03_9ZZZZ</name>
<gene>
    <name evidence="2" type="ORF">METZ01_LOCUS248755</name>
</gene>
<dbReference type="Gene3D" id="2.40.50.100">
    <property type="match status" value="1"/>
</dbReference>
<proteinExistence type="predicted"/>
<keyword evidence="1" id="KW-1133">Transmembrane helix</keyword>
<evidence type="ECO:0000313" key="2">
    <source>
        <dbReference type="EMBL" id="SVB95901.1"/>
    </source>
</evidence>
<dbReference type="AlphaFoldDB" id="A0A382IB03"/>
<keyword evidence="1" id="KW-0812">Transmembrane</keyword>
<keyword evidence="1" id="KW-0472">Membrane</keyword>
<feature type="transmembrane region" description="Helical" evidence="1">
    <location>
        <begin position="7"/>
        <end position="24"/>
    </location>
</feature>
<dbReference type="PANTHER" id="PTHR30469">
    <property type="entry name" value="MULTIDRUG RESISTANCE PROTEIN MDTA"/>
    <property type="match status" value="1"/>
</dbReference>
<sequence>MKKIRRIILPLLVIAVGIAGYVLLRSSAPVDQPLEPSERVWSVNAVSVARKQLSPTLRLYGRVESPRETHLRAAVSADVQELMVSSGQNVSNGELLLRLDDDDVSLLLRQRDADVSEIEAQIESEKRRHAADLTAQTHEKMLYELADRSLKRAERLAKTQVGSQARVDEAQQALHGQALALAKRQRALQDHPSRLAQLHARLKRATAVRDLVRRDLRHTGVMAPFDGRI</sequence>
<feature type="non-terminal residue" evidence="2">
    <location>
        <position position="229"/>
    </location>
</feature>
<dbReference type="GO" id="GO:1990281">
    <property type="term" value="C:efflux pump complex"/>
    <property type="evidence" value="ECO:0007669"/>
    <property type="project" value="TreeGrafter"/>
</dbReference>
<reference evidence="2" key="1">
    <citation type="submission" date="2018-05" db="EMBL/GenBank/DDBJ databases">
        <authorList>
            <person name="Lanie J.A."/>
            <person name="Ng W.-L."/>
            <person name="Kazmierczak K.M."/>
            <person name="Andrzejewski T.M."/>
            <person name="Davidsen T.M."/>
            <person name="Wayne K.J."/>
            <person name="Tettelin H."/>
            <person name="Glass J.I."/>
            <person name="Rusch D."/>
            <person name="Podicherti R."/>
            <person name="Tsui H.-C.T."/>
            <person name="Winkler M.E."/>
        </authorList>
    </citation>
    <scope>NUCLEOTIDE SEQUENCE</scope>
</reference>
<protein>
    <submittedName>
        <fullName evidence="2">Uncharacterized protein</fullName>
    </submittedName>
</protein>
<organism evidence="2">
    <name type="scientific">marine metagenome</name>
    <dbReference type="NCBI Taxonomy" id="408172"/>
    <lineage>
        <taxon>unclassified sequences</taxon>
        <taxon>metagenomes</taxon>
        <taxon>ecological metagenomes</taxon>
    </lineage>
</organism>
<accession>A0A382IB03</accession>
<evidence type="ECO:0000256" key="1">
    <source>
        <dbReference type="SAM" id="Phobius"/>
    </source>
</evidence>
<dbReference type="GO" id="GO:0015562">
    <property type="term" value="F:efflux transmembrane transporter activity"/>
    <property type="evidence" value="ECO:0007669"/>
    <property type="project" value="TreeGrafter"/>
</dbReference>